<proteinExistence type="predicted"/>
<evidence type="ECO:0000256" key="2">
    <source>
        <dbReference type="SAM" id="Phobius"/>
    </source>
</evidence>
<keyword evidence="2" id="KW-0812">Transmembrane</keyword>
<feature type="compositionally biased region" description="Basic residues" evidence="1">
    <location>
        <begin position="54"/>
        <end position="64"/>
    </location>
</feature>
<dbReference type="Proteomes" id="UP000004095">
    <property type="component" value="Unassembled WGS sequence"/>
</dbReference>
<gene>
    <name evidence="3" type="ORF">M23134_04836</name>
</gene>
<sequence length="1211" mass="134492">MPEKVQETTKEQESQGGTQKSKNQQNQPSKKKLGGSSKSLPEPHKSKHQNVVLNHKKPLHKAKQKPIELGKRDTNSKVFDVLAVDENVGFEALKSLLRKYSDQIGKDLVAQLLSSAGSAMDYLTGSAMLSAQPNWTGQINSYVDNYTGFQDSVTKMGTAIDKYGTALKTAHDTYQTVNSPGLHLVRVFLKYVIGRGTAYVMSLGKKATPKTIHNVTVMSESLSYLTDLQARYDDLKRGISNRSMLLGHVISLAEKAAKTSKDELAKLQNFTLSQLLAWGWQKMDTGKSFSDFVLTNNSKIGKVGSGGILLAAMGFLAAAGSLYMGQPQLASKLAIGSTVVGTTGLAAKYYDHNYMGKEDEQEPEKLNLPKVQAPQGKKPQDSPDKNRFFWMNMHHTDIKSWDSTTPMENQQGYLSQLIWGKEDEPMYKSGGAEIKFGMGFNIFGRKLLNSDDHTVRLDWGGNFEYKNDDMLITDQLLKLNKAFEIGAVHLTKIRITNQGLQSMGLELKKVNVAGDTFQVSSMKAEWSKDKGLHFETAAKANLLDHQFDGTLNFDLDNDGKLINGDISIGSGDQFEILKDVLTISNFLLSGSIDENNKVTIGAESDMDLLKDNNYFNAKVGKAYVKYDQTRKKPWLAGVNTFDAQIMGGRIGISFNDAHLKDNQLDIAKAQLMYTKGGSSNGDDEALKGGGIFGDLENIFSIIKTLQVSATVGKVSLSKASFKFGEAPKWALNEFTAAYAGFMLSLKITDQGLKGKLAGSFDQHYNIFKVLVETPIPAVPGANLVGKAALDANLGARASLDVTMDNKDKRNQNNKGDKYLKISGNAGFKAGVGLTAGLGASIGLANVASISGMLMGRFGVEMAGDLQAGATLVFNRNADKVLRQGELPDDKFKMRAEATVTPTFDISGGLFFNLLQQEFSLAQYSLARWELGKGQFAFEAAPDEKGKYRLTPDQNNTKLNGRQFLKDRKKGFSKAVKGISPEREKYIKLRQTFDQAEEALGNKSKNYDELVEQLTEQGKGAESQMLDTLSIMVAKHEALVRLKKNKEASRLQSGIRRLKRDTKKVLMINHDPRAAVEYLHYYRTKKSVKAGFNKMLRKHFAIWDWRLLNRYAKNSLEKDGVERVNNPGLFGKKKDKKVHSQYSAKLRQREIEINKEFDVDSKLEQHVNQKEKEQEPLEHNQLEQELVEEVRKHVKELESDIGPRKKRTPDTE</sequence>
<evidence type="ECO:0000313" key="3">
    <source>
        <dbReference type="EMBL" id="EAY26886.1"/>
    </source>
</evidence>
<keyword evidence="2" id="KW-1133">Transmembrane helix</keyword>
<protein>
    <submittedName>
        <fullName evidence="3">Uncharacterized protein</fullName>
    </submittedName>
</protein>
<feature type="compositionally biased region" description="Basic and acidic residues" evidence="1">
    <location>
        <begin position="1"/>
        <end position="13"/>
    </location>
</feature>
<feature type="region of interest" description="Disordered" evidence="1">
    <location>
        <begin position="1"/>
        <end position="71"/>
    </location>
</feature>
<accession>A1ZRZ8</accession>
<keyword evidence="2" id="KW-0472">Membrane</keyword>
<feature type="compositionally biased region" description="Low complexity" evidence="1">
    <location>
        <begin position="19"/>
        <end position="40"/>
    </location>
</feature>
<evidence type="ECO:0000313" key="4">
    <source>
        <dbReference type="Proteomes" id="UP000004095"/>
    </source>
</evidence>
<dbReference type="RefSeq" id="WP_002700169.1">
    <property type="nucleotide sequence ID" value="NZ_AAWS01000029.1"/>
</dbReference>
<dbReference type="EMBL" id="AAWS01000029">
    <property type="protein sequence ID" value="EAY26886.1"/>
    <property type="molecule type" value="Genomic_DNA"/>
</dbReference>
<reference evidence="3 4" key="1">
    <citation type="submission" date="2007-01" db="EMBL/GenBank/DDBJ databases">
        <authorList>
            <person name="Haygood M."/>
            <person name="Podell S."/>
            <person name="Anderson C."/>
            <person name="Hopkinson B."/>
            <person name="Roe K."/>
            <person name="Barbeau K."/>
            <person name="Gaasterland T."/>
            <person name="Ferriera S."/>
            <person name="Johnson J."/>
            <person name="Kravitz S."/>
            <person name="Beeson K."/>
            <person name="Sutton G."/>
            <person name="Rogers Y.-H."/>
            <person name="Friedman R."/>
            <person name="Frazier M."/>
            <person name="Venter J.C."/>
        </authorList>
    </citation>
    <scope>NUCLEOTIDE SEQUENCE [LARGE SCALE GENOMIC DNA]</scope>
    <source>
        <strain evidence="3 4">ATCC 23134</strain>
    </source>
</reference>
<organism evidence="3 4">
    <name type="scientific">Microscilla marina ATCC 23134</name>
    <dbReference type="NCBI Taxonomy" id="313606"/>
    <lineage>
        <taxon>Bacteria</taxon>
        <taxon>Pseudomonadati</taxon>
        <taxon>Bacteroidota</taxon>
        <taxon>Cytophagia</taxon>
        <taxon>Cytophagales</taxon>
        <taxon>Microscillaceae</taxon>
        <taxon>Microscilla</taxon>
    </lineage>
</organism>
<dbReference type="AlphaFoldDB" id="A1ZRZ8"/>
<comment type="caution">
    <text evidence="3">The sequence shown here is derived from an EMBL/GenBank/DDBJ whole genome shotgun (WGS) entry which is preliminary data.</text>
</comment>
<evidence type="ECO:0000256" key="1">
    <source>
        <dbReference type="SAM" id="MobiDB-lite"/>
    </source>
</evidence>
<name>A1ZRZ8_MICM2</name>
<feature type="transmembrane region" description="Helical" evidence="2">
    <location>
        <begin position="307"/>
        <end position="325"/>
    </location>
</feature>
<keyword evidence="4" id="KW-1185">Reference proteome</keyword>